<feature type="compositionally biased region" description="Polar residues" evidence="1">
    <location>
        <begin position="380"/>
        <end position="389"/>
    </location>
</feature>
<feature type="compositionally biased region" description="Basic and acidic residues" evidence="1">
    <location>
        <begin position="361"/>
        <end position="374"/>
    </location>
</feature>
<organism evidence="3 4">
    <name type="scientific">Salix dunnii</name>
    <dbReference type="NCBI Taxonomy" id="1413687"/>
    <lineage>
        <taxon>Eukaryota</taxon>
        <taxon>Viridiplantae</taxon>
        <taxon>Streptophyta</taxon>
        <taxon>Embryophyta</taxon>
        <taxon>Tracheophyta</taxon>
        <taxon>Spermatophyta</taxon>
        <taxon>Magnoliopsida</taxon>
        <taxon>eudicotyledons</taxon>
        <taxon>Gunneridae</taxon>
        <taxon>Pentapetalae</taxon>
        <taxon>rosids</taxon>
        <taxon>fabids</taxon>
        <taxon>Malpighiales</taxon>
        <taxon>Salicaceae</taxon>
        <taxon>Saliceae</taxon>
        <taxon>Salix</taxon>
    </lineage>
</organism>
<comment type="caution">
    <text evidence="3">The sequence shown here is derived from an EMBL/GenBank/DDBJ whole genome shotgun (WGS) entry which is preliminary data.</text>
</comment>
<accession>A0A835MZ40</accession>
<feature type="compositionally biased region" description="Acidic residues" evidence="1">
    <location>
        <begin position="344"/>
        <end position="356"/>
    </location>
</feature>
<feature type="transmembrane region" description="Helical" evidence="2">
    <location>
        <begin position="38"/>
        <end position="56"/>
    </location>
</feature>
<dbReference type="Pfam" id="PF07891">
    <property type="entry name" value="DUF1666"/>
    <property type="match status" value="2"/>
</dbReference>
<keyword evidence="2" id="KW-1133">Transmembrane helix</keyword>
<dbReference type="InterPro" id="IPR012870">
    <property type="entry name" value="DUF1666"/>
</dbReference>
<evidence type="ECO:0008006" key="5">
    <source>
        <dbReference type="Google" id="ProtNLM"/>
    </source>
</evidence>
<dbReference type="PANTHER" id="PTHR46741">
    <property type="entry name" value="OS09G0413600 PROTEIN"/>
    <property type="match status" value="1"/>
</dbReference>
<keyword evidence="2" id="KW-0472">Membrane</keyword>
<evidence type="ECO:0000256" key="2">
    <source>
        <dbReference type="SAM" id="Phobius"/>
    </source>
</evidence>
<dbReference type="OrthoDB" id="772197at2759"/>
<feature type="region of interest" description="Disordered" evidence="1">
    <location>
        <begin position="335"/>
        <end position="395"/>
    </location>
</feature>
<gene>
    <name evidence="3" type="ORF">SADUNF_Sadunf04G0091900</name>
</gene>
<name>A0A835MZ40_9ROSI</name>
<dbReference type="AlphaFoldDB" id="A0A835MZ40"/>
<evidence type="ECO:0000256" key="1">
    <source>
        <dbReference type="SAM" id="MobiDB-lite"/>
    </source>
</evidence>
<dbReference type="EMBL" id="JADGMS010000004">
    <property type="protein sequence ID" value="KAF9684187.1"/>
    <property type="molecule type" value="Genomic_DNA"/>
</dbReference>
<protein>
    <recommendedName>
        <fullName evidence="5">Ribosomal protein L34Ae</fullName>
    </recommendedName>
</protein>
<sequence length="829" mass="95474">MVILMGSQSKFFPTSQFRLLNMGSVNAFLYQKLLPSAASFWLSVTTLFLSLFGFLNRTMIRVKSDKSLEVKEPEVEVCEFKGTNGMDELEEKERPGQKRAEEPEVGVFEFKETKEVDELEENETPKFFFKFQFQTYREEGEPVVLSSVPPTSSDKYELLSEKDFSHYLEEPEVVSLTVKELHAGSNGEFHAGKEIMEDGVLSGKGFAEKESEAESVREEIKEISADSVRAEYDVPRDDCAPFLAEEDFILSDSIISSHEFMSRYVASTSDGLLSDKDFKDVFELGILNGQTAESSDENSELEHLNLKNLNSGYEADDFDAEDSDIMEELKNIEEAVQNPAKVEDDPEMLSDKDSEDNNNSSKKEHGCKENEAKYTLDMPKSNSQNSSAADSEDSNGLETLWEHQDLIEQLKMELKKVRATGLPTIIEEDESPKIMEYLKPWKIDEKFQHEDRMGELHKFYRSYRERMRKFDILNYQKMYAMSFLQSKDPLQSITRREASAPALSSLLSQKFLLSKRKKPGSDPMVNFIRELHNDLEAVYVGQLCLSWEILHWQYEKALELWDSDPYGMRLYNEVAGEFQQFQVLLQRFIENEPFEGPRVQNYIKNRCVLRNLLQVPLLRGKLIELSIDSDAKRIKAVLKAIQCGTIPESFCITTERIMTREKLTCFAEDSMKGKRARRKGKDGDSITSDMLVEIMEESIRIFWQFLRSDKDAEIVISKGRKGTQIEPQDPTERELLTGVRTSLQKKEKRLKEISRSGSSVLKKFQKHQGDNSDRVLCFFSQVDISLVSRVLNMSKVTTDQLLWCHNKLSRINFISRKIHVEHSFLLFPC</sequence>
<proteinExistence type="predicted"/>
<keyword evidence="2" id="KW-0812">Transmembrane</keyword>
<keyword evidence="4" id="KW-1185">Reference proteome</keyword>
<evidence type="ECO:0000313" key="3">
    <source>
        <dbReference type="EMBL" id="KAF9684187.1"/>
    </source>
</evidence>
<reference evidence="3 4" key="1">
    <citation type="submission" date="2020-10" db="EMBL/GenBank/DDBJ databases">
        <title>Plant Genome Project.</title>
        <authorList>
            <person name="Zhang R.-G."/>
        </authorList>
    </citation>
    <scope>NUCLEOTIDE SEQUENCE [LARGE SCALE GENOMIC DNA]</scope>
    <source>
        <strain evidence="3">FAFU-HL-1</strain>
        <tissue evidence="3">Leaf</tissue>
    </source>
</reference>
<evidence type="ECO:0000313" key="4">
    <source>
        <dbReference type="Proteomes" id="UP000657918"/>
    </source>
</evidence>
<dbReference type="PANTHER" id="PTHR46741:SF2">
    <property type="entry name" value="RIBOSOMAL PROTEIN L34AE"/>
    <property type="match status" value="1"/>
</dbReference>
<dbReference type="Proteomes" id="UP000657918">
    <property type="component" value="Chromosome 4"/>
</dbReference>